<organism evidence="2 3">
    <name type="scientific">Lysobacter hankyongensis</name>
    <dbReference type="NCBI Taxonomy" id="1176535"/>
    <lineage>
        <taxon>Bacteria</taxon>
        <taxon>Pseudomonadati</taxon>
        <taxon>Pseudomonadota</taxon>
        <taxon>Gammaproteobacteria</taxon>
        <taxon>Lysobacterales</taxon>
        <taxon>Lysobacteraceae</taxon>
        <taxon>Lysobacter</taxon>
    </lineage>
</organism>
<comment type="caution">
    <text evidence="2">The sequence shown here is derived from an EMBL/GenBank/DDBJ whole genome shotgun (WGS) entry which is preliminary data.</text>
</comment>
<keyword evidence="1" id="KW-0472">Membrane</keyword>
<evidence type="ECO:0000256" key="1">
    <source>
        <dbReference type="SAM" id="Phobius"/>
    </source>
</evidence>
<evidence type="ECO:0000313" key="2">
    <source>
        <dbReference type="EMBL" id="GAA4794254.1"/>
    </source>
</evidence>
<keyword evidence="1" id="KW-1133">Transmembrane helix</keyword>
<dbReference type="RefSeq" id="WP_345303163.1">
    <property type="nucleotide sequence ID" value="NZ_BAABJE010000010.1"/>
</dbReference>
<name>A0ABP9BGI9_9GAMM</name>
<keyword evidence="1" id="KW-0812">Transmembrane</keyword>
<keyword evidence="3" id="KW-1185">Reference proteome</keyword>
<proteinExistence type="predicted"/>
<protein>
    <recommendedName>
        <fullName evidence="4">Pilus assembly protein</fullName>
    </recommendedName>
</protein>
<dbReference type="InterPro" id="IPR047814">
    <property type="entry name" value="TfpX/TfpZ-like"/>
</dbReference>
<feature type="transmembrane region" description="Helical" evidence="1">
    <location>
        <begin position="74"/>
        <end position="93"/>
    </location>
</feature>
<accession>A0ABP9BGI9</accession>
<reference evidence="3" key="1">
    <citation type="journal article" date="2019" name="Int. J. Syst. Evol. Microbiol.">
        <title>The Global Catalogue of Microorganisms (GCM) 10K type strain sequencing project: providing services to taxonomists for standard genome sequencing and annotation.</title>
        <authorList>
            <consortium name="The Broad Institute Genomics Platform"/>
            <consortium name="The Broad Institute Genome Sequencing Center for Infectious Disease"/>
            <person name="Wu L."/>
            <person name="Ma J."/>
        </authorList>
    </citation>
    <scope>NUCLEOTIDE SEQUENCE [LARGE SCALE GENOMIC DNA]</scope>
    <source>
        <strain evidence="3">JCM 18204</strain>
    </source>
</reference>
<feature type="transmembrane region" description="Helical" evidence="1">
    <location>
        <begin position="42"/>
        <end position="62"/>
    </location>
</feature>
<sequence>MTRWKAAAIHFAISLVVLTLIVGFVVWRWYPPELFAMARAGVLLSLLGGVDLVLGPLLTLLVYKTGKPSLKFDLSVIALLQIAAMAFGLHTAWMSRPAYVVAISDRFRLVFANEIDPASAKKAPAEYRHPPALGPTIVAAPLPSDPKRRLEMMLLSFSGLDISQQPAHFVAYPPADTAFLRQAVPADTVLELAPARQRSAWRQVFARHPGVGSLAILPLQSSRGSASVVLQASDGRILGYSHLDPWPVVNALVARKRRTSR</sequence>
<dbReference type="EMBL" id="BAABJE010000010">
    <property type="protein sequence ID" value="GAA4794254.1"/>
    <property type="molecule type" value="Genomic_DNA"/>
</dbReference>
<evidence type="ECO:0000313" key="3">
    <source>
        <dbReference type="Proteomes" id="UP001499959"/>
    </source>
</evidence>
<dbReference type="NCBIfam" id="NF041437">
    <property type="entry name" value="TfpZ"/>
    <property type="match status" value="1"/>
</dbReference>
<evidence type="ECO:0008006" key="4">
    <source>
        <dbReference type="Google" id="ProtNLM"/>
    </source>
</evidence>
<dbReference type="Proteomes" id="UP001499959">
    <property type="component" value="Unassembled WGS sequence"/>
</dbReference>
<feature type="transmembrane region" description="Helical" evidence="1">
    <location>
        <begin position="7"/>
        <end position="30"/>
    </location>
</feature>
<gene>
    <name evidence="2" type="ORF">GCM10023307_19790</name>
</gene>